<keyword evidence="2" id="KW-1185">Reference proteome</keyword>
<evidence type="ECO:0000313" key="1">
    <source>
        <dbReference type="EMBL" id="MFM0238131.1"/>
    </source>
</evidence>
<dbReference type="RefSeq" id="WP_408259868.1">
    <property type="nucleotide sequence ID" value="NZ_JAQQCK010000003.1"/>
</dbReference>
<name>A0ABW9BG61_9BURK</name>
<dbReference type="EMBL" id="JAQQDR010000003">
    <property type="protein sequence ID" value="MFM0238131.1"/>
    <property type="molecule type" value="Genomic_DNA"/>
</dbReference>
<proteinExistence type="predicted"/>
<evidence type="ECO:0008006" key="3">
    <source>
        <dbReference type="Google" id="ProtNLM"/>
    </source>
</evidence>
<evidence type="ECO:0000313" key="2">
    <source>
        <dbReference type="Proteomes" id="UP001629274"/>
    </source>
</evidence>
<gene>
    <name evidence="1" type="ORF">PQR03_08315</name>
</gene>
<comment type="caution">
    <text evidence="1">The sequence shown here is derived from an EMBL/GenBank/DDBJ whole genome shotgun (WGS) entry which is preliminary data.</text>
</comment>
<protein>
    <recommendedName>
        <fullName evidence="3">PAAR repeat-containing protein</fullName>
    </recommendedName>
</protein>
<reference evidence="1 2" key="1">
    <citation type="journal article" date="2024" name="Chem. Sci.">
        <title>Discovery of megapolipeptins by genome mining of a Burkholderiales bacteria collection.</title>
        <authorList>
            <person name="Paulo B.S."/>
            <person name="Recchia M.J.J."/>
            <person name="Lee S."/>
            <person name="Fergusson C.H."/>
            <person name="Romanowski S.B."/>
            <person name="Hernandez A."/>
            <person name="Krull N."/>
            <person name="Liu D.Y."/>
            <person name="Cavanagh H."/>
            <person name="Bos A."/>
            <person name="Gray C.A."/>
            <person name="Murphy B.T."/>
            <person name="Linington R.G."/>
            <person name="Eustaquio A.S."/>
        </authorList>
    </citation>
    <scope>NUCLEOTIDE SEQUENCE [LARGE SCALE GENOMIC DNA]</scope>
    <source>
        <strain evidence="1 2">RL17-351-BIE-A</strain>
    </source>
</reference>
<accession>A0ABW9BG61</accession>
<sequence>MSEQQERNGELYPFATIGARTERSGCVTSGSVLQICGLPVTCVGDIVTYSDVSEPVVMDGAGIALVYSGNPVALVDRSLSDGDRIVSAIWSESRLSVDEDQDIEVLSGADCVPESHELSVRFAVAGAITPRGGVLRDATGTYEVQEMRKKAARIGDFMGYVDGTRARIITGIGLPGKPDCAFGVVGSMLDNGDVINDSPHRDVHTSTVFLPVNEHGEAITRQ</sequence>
<organism evidence="1 2">
    <name type="scientific">Paraburkholderia phytofirmans</name>
    <dbReference type="NCBI Taxonomy" id="261302"/>
    <lineage>
        <taxon>Bacteria</taxon>
        <taxon>Pseudomonadati</taxon>
        <taxon>Pseudomonadota</taxon>
        <taxon>Betaproteobacteria</taxon>
        <taxon>Burkholderiales</taxon>
        <taxon>Burkholderiaceae</taxon>
        <taxon>Paraburkholderia</taxon>
    </lineage>
</organism>
<dbReference type="Proteomes" id="UP001629274">
    <property type="component" value="Unassembled WGS sequence"/>
</dbReference>